<dbReference type="STRING" id="478801.Ksed_18600"/>
<dbReference type="Gene3D" id="3.40.50.2000">
    <property type="entry name" value="Glycogen Phosphorylase B"/>
    <property type="match status" value="2"/>
</dbReference>
<evidence type="ECO:0000256" key="2">
    <source>
        <dbReference type="ARBA" id="ARBA00022676"/>
    </source>
</evidence>
<dbReference type="GO" id="GO:1901137">
    <property type="term" value="P:carbohydrate derivative biosynthetic process"/>
    <property type="evidence" value="ECO:0007669"/>
    <property type="project" value="UniProtKB-ARBA"/>
</dbReference>
<proteinExistence type="predicted"/>
<keyword evidence="3" id="KW-0808">Transferase</keyword>
<dbReference type="AlphaFoldDB" id="C7NJT0"/>
<dbReference type="SUPFAM" id="SSF53756">
    <property type="entry name" value="UDP-Glycosyltransferase/glycogen phosphorylase"/>
    <property type="match status" value="1"/>
</dbReference>
<keyword evidence="2" id="KW-0328">Glycosyltransferase</keyword>
<feature type="domain" description="Glycosyltransferase subfamily 4-like N-terminal" evidence="4">
    <location>
        <begin position="14"/>
        <end position="203"/>
    </location>
</feature>
<evidence type="ECO:0000313" key="5">
    <source>
        <dbReference type="EMBL" id="ACV06862.1"/>
    </source>
</evidence>
<gene>
    <name evidence="5" type="ordered locus">Ksed_18600</name>
</gene>
<organism evidence="5 6">
    <name type="scientific">Kytococcus sedentarius (strain ATCC 14392 / DSM 20547 / JCM 11482 / CCUG 33030 / NBRC 15357 / NCTC 11040 / CCM 314 / 541)</name>
    <name type="common">Micrococcus sedentarius</name>
    <dbReference type="NCBI Taxonomy" id="478801"/>
    <lineage>
        <taxon>Bacteria</taxon>
        <taxon>Bacillati</taxon>
        <taxon>Actinomycetota</taxon>
        <taxon>Actinomycetes</taxon>
        <taxon>Micrococcales</taxon>
        <taxon>Kytococcaceae</taxon>
        <taxon>Kytococcus</taxon>
    </lineage>
</organism>
<dbReference type="KEGG" id="kse:Ksed_18600"/>
<dbReference type="InterPro" id="IPR028098">
    <property type="entry name" value="Glyco_trans_4-like_N"/>
</dbReference>
<dbReference type="Proteomes" id="UP000006666">
    <property type="component" value="Chromosome"/>
</dbReference>
<protein>
    <recommendedName>
        <fullName evidence="1">D-inositol 3-phosphate glycosyltransferase</fullName>
    </recommendedName>
</protein>
<dbReference type="PANTHER" id="PTHR45947:SF3">
    <property type="entry name" value="SULFOQUINOVOSYL TRANSFERASE SQD2"/>
    <property type="match status" value="1"/>
</dbReference>
<reference evidence="5 6" key="1">
    <citation type="journal article" date="2009" name="Stand. Genomic Sci.">
        <title>Complete genome sequence of Kytococcus sedentarius type strain (541).</title>
        <authorList>
            <person name="Sims D."/>
            <person name="Brettin T."/>
            <person name="Detter J.C."/>
            <person name="Han C."/>
            <person name="Lapidus A."/>
            <person name="Copeland A."/>
            <person name="Glavina Del Rio T."/>
            <person name="Nolan M."/>
            <person name="Chen F."/>
            <person name="Lucas S."/>
            <person name="Tice H."/>
            <person name="Cheng J.F."/>
            <person name="Bruce D."/>
            <person name="Goodwin L."/>
            <person name="Pitluck S."/>
            <person name="Ovchinnikova G."/>
            <person name="Pati A."/>
            <person name="Ivanova N."/>
            <person name="Mavrommatis K."/>
            <person name="Chen A."/>
            <person name="Palaniappan K."/>
            <person name="D'haeseleer P."/>
            <person name="Chain P."/>
            <person name="Bristow J."/>
            <person name="Eisen J.A."/>
            <person name="Markowitz V."/>
            <person name="Hugenholtz P."/>
            <person name="Schneider S."/>
            <person name="Goker M."/>
            <person name="Pukall R."/>
            <person name="Kyrpides N.C."/>
            <person name="Klenk H.P."/>
        </authorList>
    </citation>
    <scope>NUCLEOTIDE SEQUENCE [LARGE SCALE GENOMIC DNA]</scope>
    <source>
        <strain evidence="6">ATCC 14392 / DSM 20547 / JCM 11482 / CCUG 33030 / NBRC 15357 / NCTC 11040 / CCM 314 / 541</strain>
    </source>
</reference>
<dbReference type="RefSeq" id="WP_015779802.1">
    <property type="nucleotide sequence ID" value="NC_013169.1"/>
</dbReference>
<sequence>MKIGIISHWYDPEGGAAAGPGTIARALRDRGHDVHVVTGFPIYPRGEIFEGYRNRPYQREVLEGVTVHRCAIYPSHDTSAAKRMANYLSFAASSSVVAPKVLGDVDVCYVYSSPVTTGFAAMALRSLRGVPYVMHVQDLWPDSVTASGFVGGRKAELTEKALHAACTAMYRSAAHVAVISPGMRTLLAERGAPLEKTSVVPNWAEERSFYPAERSDSRREALGITSPFTVMYAGNHGEMQNLWVVLDAAERLLDDPRIGFALVGDGVLKQELVAAAEQRGLHNITFIEPQPFSEMAAVLACADAQIVSLKDEPLYRTTTPSKIQANLAAGQPIIAALTGDAAEVVRASGGTAVAPGDAAGLASGVQELASLSPEQLAARGQRARAYYDSTFSERSVGDALEGLLAEHRRKGLS</sequence>
<dbReference type="EMBL" id="CP001686">
    <property type="protein sequence ID" value="ACV06862.1"/>
    <property type="molecule type" value="Genomic_DNA"/>
</dbReference>
<dbReference type="InterPro" id="IPR050194">
    <property type="entry name" value="Glycosyltransferase_grp1"/>
</dbReference>
<evidence type="ECO:0000313" key="6">
    <source>
        <dbReference type="Proteomes" id="UP000006666"/>
    </source>
</evidence>
<dbReference type="Pfam" id="PF13579">
    <property type="entry name" value="Glyco_trans_4_4"/>
    <property type="match status" value="1"/>
</dbReference>
<accession>C7NJT0</accession>
<name>C7NJT0_KYTSD</name>
<dbReference type="CAZy" id="GT4">
    <property type="family name" value="Glycosyltransferase Family 4"/>
</dbReference>
<evidence type="ECO:0000256" key="1">
    <source>
        <dbReference type="ARBA" id="ARBA00021292"/>
    </source>
</evidence>
<dbReference type="GO" id="GO:0016758">
    <property type="term" value="F:hexosyltransferase activity"/>
    <property type="evidence" value="ECO:0007669"/>
    <property type="project" value="TreeGrafter"/>
</dbReference>
<evidence type="ECO:0000259" key="4">
    <source>
        <dbReference type="Pfam" id="PF13579"/>
    </source>
</evidence>
<evidence type="ECO:0000256" key="3">
    <source>
        <dbReference type="ARBA" id="ARBA00022679"/>
    </source>
</evidence>
<dbReference type="HOGENOM" id="CLU_009583_11_2_11"/>
<dbReference type="eggNOG" id="COG0438">
    <property type="taxonomic scope" value="Bacteria"/>
</dbReference>
<keyword evidence="6" id="KW-1185">Reference proteome</keyword>
<dbReference type="PANTHER" id="PTHR45947">
    <property type="entry name" value="SULFOQUINOVOSYL TRANSFERASE SQD2"/>
    <property type="match status" value="1"/>
</dbReference>
<dbReference type="CDD" id="cd03794">
    <property type="entry name" value="GT4_WbuB-like"/>
    <property type="match status" value="1"/>
</dbReference>
<dbReference type="Pfam" id="PF13692">
    <property type="entry name" value="Glyco_trans_1_4"/>
    <property type="match status" value="1"/>
</dbReference>